<evidence type="ECO:0000313" key="1">
    <source>
        <dbReference type="EMBL" id="KAH8991569.1"/>
    </source>
</evidence>
<keyword evidence="2" id="KW-1185">Reference proteome</keyword>
<evidence type="ECO:0000313" key="2">
    <source>
        <dbReference type="Proteomes" id="UP001201163"/>
    </source>
</evidence>
<proteinExistence type="predicted"/>
<reference evidence="1" key="1">
    <citation type="submission" date="2022-01" db="EMBL/GenBank/DDBJ databases">
        <title>Comparative genomics reveals a dynamic genome evolution in the ectomycorrhizal milk-cap (Lactarius) mushrooms.</title>
        <authorList>
            <consortium name="DOE Joint Genome Institute"/>
            <person name="Lebreton A."/>
            <person name="Tang N."/>
            <person name="Kuo A."/>
            <person name="LaButti K."/>
            <person name="Drula E."/>
            <person name="Barry K."/>
            <person name="Clum A."/>
            <person name="Lipzen A."/>
            <person name="Mousain D."/>
            <person name="Ng V."/>
            <person name="Wang R."/>
            <person name="Wang X."/>
            <person name="Dai Y."/>
            <person name="Henrissat B."/>
            <person name="Grigoriev I.V."/>
            <person name="Guerin-Laguette A."/>
            <person name="Yu F."/>
            <person name="Martin F.M."/>
        </authorList>
    </citation>
    <scope>NUCLEOTIDE SEQUENCE</scope>
    <source>
        <strain evidence="1">QP</strain>
    </source>
</reference>
<gene>
    <name evidence="1" type="ORF">EDB92DRAFT_1860924</name>
</gene>
<name>A0AAD4QDL9_9AGAM</name>
<dbReference type="Proteomes" id="UP001201163">
    <property type="component" value="Unassembled WGS sequence"/>
</dbReference>
<sequence>MDTQQPRTRIPTIRFRVLIIGRANAGKTTILQRVCDTTGSPTIYRGERSRNERVTLDPSIDRGEHMIDDELICCAAMHAVYR</sequence>
<evidence type="ECO:0008006" key="3">
    <source>
        <dbReference type="Google" id="ProtNLM"/>
    </source>
</evidence>
<dbReference type="InterPro" id="IPR027417">
    <property type="entry name" value="P-loop_NTPase"/>
</dbReference>
<protein>
    <recommendedName>
        <fullName evidence="3">G domain-containing protein</fullName>
    </recommendedName>
</protein>
<accession>A0AAD4QDL9</accession>
<dbReference type="AlphaFoldDB" id="A0AAD4QDL9"/>
<dbReference type="Gene3D" id="3.40.50.300">
    <property type="entry name" value="P-loop containing nucleotide triphosphate hydrolases"/>
    <property type="match status" value="1"/>
</dbReference>
<organism evidence="1 2">
    <name type="scientific">Lactarius akahatsu</name>
    <dbReference type="NCBI Taxonomy" id="416441"/>
    <lineage>
        <taxon>Eukaryota</taxon>
        <taxon>Fungi</taxon>
        <taxon>Dikarya</taxon>
        <taxon>Basidiomycota</taxon>
        <taxon>Agaricomycotina</taxon>
        <taxon>Agaricomycetes</taxon>
        <taxon>Russulales</taxon>
        <taxon>Russulaceae</taxon>
        <taxon>Lactarius</taxon>
    </lineage>
</organism>
<dbReference type="EMBL" id="JAKELL010000026">
    <property type="protein sequence ID" value="KAH8991569.1"/>
    <property type="molecule type" value="Genomic_DNA"/>
</dbReference>
<comment type="caution">
    <text evidence="1">The sequence shown here is derived from an EMBL/GenBank/DDBJ whole genome shotgun (WGS) entry which is preliminary data.</text>
</comment>
<dbReference type="SUPFAM" id="SSF52540">
    <property type="entry name" value="P-loop containing nucleoside triphosphate hydrolases"/>
    <property type="match status" value="1"/>
</dbReference>